<feature type="domain" description="MULE transposase" evidence="2">
    <location>
        <begin position="125"/>
        <end position="163"/>
    </location>
</feature>
<sequence length="275" mass="31865">MANSTIKFEYIQSNHFKPEDECDENTQKKGFEVLSDGFVYVKKKSNKDSNYWKCKHPKCKASLIKQRCSNDEMGPSKVFEDEQNKLFKTLLTSCDKDEVAGWYFSRRDKVLLPIVSHSSEARKHGLVLNPSTIMTDLELAAINAFRSKFPNIQAKACFFHFAQALFKNFTASVFFQFEYNNDQKINIWFRRLFCLSLVPLEQVTDEWIKILADKLKFLYITKNSAFVMYKHALDGKQAPPRRKLNVRQADDSDSSDDDGENALVSNSEDEEDENE</sequence>
<protein>
    <recommendedName>
        <fullName evidence="2">MULE transposase domain-containing protein</fullName>
    </recommendedName>
</protein>
<dbReference type="Proteomes" id="UP000663879">
    <property type="component" value="Unassembled WGS sequence"/>
</dbReference>
<accession>A0A813SY35</accession>
<dbReference type="InterPro" id="IPR018289">
    <property type="entry name" value="MULE_transposase_dom"/>
</dbReference>
<feature type="compositionally biased region" description="Acidic residues" evidence="1">
    <location>
        <begin position="251"/>
        <end position="260"/>
    </location>
</feature>
<keyword evidence="4" id="KW-1185">Reference proteome</keyword>
<dbReference type="Gene3D" id="2.20.25.240">
    <property type="match status" value="1"/>
</dbReference>
<evidence type="ECO:0000313" key="4">
    <source>
        <dbReference type="Proteomes" id="UP000663879"/>
    </source>
</evidence>
<dbReference type="AlphaFoldDB" id="A0A813SY35"/>
<evidence type="ECO:0000256" key="1">
    <source>
        <dbReference type="SAM" id="MobiDB-lite"/>
    </source>
</evidence>
<reference evidence="3" key="1">
    <citation type="submission" date="2021-02" db="EMBL/GenBank/DDBJ databases">
        <authorList>
            <person name="Nowell W R."/>
        </authorList>
    </citation>
    <scope>NUCLEOTIDE SEQUENCE</scope>
    <source>
        <strain evidence="3">Ploen Becks lab</strain>
    </source>
</reference>
<evidence type="ECO:0000313" key="3">
    <source>
        <dbReference type="EMBL" id="CAF0806273.1"/>
    </source>
</evidence>
<evidence type="ECO:0000259" key="2">
    <source>
        <dbReference type="Pfam" id="PF10551"/>
    </source>
</evidence>
<dbReference type="Pfam" id="PF10551">
    <property type="entry name" value="MULE"/>
    <property type="match status" value="1"/>
</dbReference>
<gene>
    <name evidence="3" type="ORF">OXX778_LOCUS6733</name>
</gene>
<name>A0A813SY35_9BILA</name>
<dbReference type="EMBL" id="CAJNOC010000815">
    <property type="protein sequence ID" value="CAF0806273.1"/>
    <property type="molecule type" value="Genomic_DNA"/>
</dbReference>
<proteinExistence type="predicted"/>
<feature type="region of interest" description="Disordered" evidence="1">
    <location>
        <begin position="236"/>
        <end position="275"/>
    </location>
</feature>
<organism evidence="3 4">
    <name type="scientific">Brachionus calyciflorus</name>
    <dbReference type="NCBI Taxonomy" id="104777"/>
    <lineage>
        <taxon>Eukaryota</taxon>
        <taxon>Metazoa</taxon>
        <taxon>Spiralia</taxon>
        <taxon>Gnathifera</taxon>
        <taxon>Rotifera</taxon>
        <taxon>Eurotatoria</taxon>
        <taxon>Monogononta</taxon>
        <taxon>Pseudotrocha</taxon>
        <taxon>Ploima</taxon>
        <taxon>Brachionidae</taxon>
        <taxon>Brachionus</taxon>
    </lineage>
</organism>
<comment type="caution">
    <text evidence="3">The sequence shown here is derived from an EMBL/GenBank/DDBJ whole genome shotgun (WGS) entry which is preliminary data.</text>
</comment>